<feature type="region of interest" description="Disordered" evidence="1">
    <location>
        <begin position="126"/>
        <end position="149"/>
    </location>
</feature>
<organism evidence="2 3">
    <name type="scientific">Dothistroma septosporum (strain NZE10 / CBS 128990)</name>
    <name type="common">Red band needle blight fungus</name>
    <name type="synonym">Mycosphaerella pini</name>
    <dbReference type="NCBI Taxonomy" id="675120"/>
    <lineage>
        <taxon>Eukaryota</taxon>
        <taxon>Fungi</taxon>
        <taxon>Dikarya</taxon>
        <taxon>Ascomycota</taxon>
        <taxon>Pezizomycotina</taxon>
        <taxon>Dothideomycetes</taxon>
        <taxon>Dothideomycetidae</taxon>
        <taxon>Mycosphaerellales</taxon>
        <taxon>Mycosphaerellaceae</taxon>
        <taxon>Dothistroma</taxon>
    </lineage>
</organism>
<dbReference type="Proteomes" id="UP000016933">
    <property type="component" value="Unassembled WGS sequence"/>
</dbReference>
<dbReference type="HOGENOM" id="CLU_1354583_0_0_1"/>
<protein>
    <submittedName>
        <fullName evidence="2">Uncharacterized protein</fullName>
    </submittedName>
</protein>
<evidence type="ECO:0000256" key="1">
    <source>
        <dbReference type="SAM" id="MobiDB-lite"/>
    </source>
</evidence>
<keyword evidence="3" id="KW-1185">Reference proteome</keyword>
<evidence type="ECO:0000313" key="2">
    <source>
        <dbReference type="EMBL" id="EME40276.1"/>
    </source>
</evidence>
<gene>
    <name evidence="2" type="ORF">DOTSEDRAFT_82894</name>
</gene>
<proteinExistence type="predicted"/>
<dbReference type="AlphaFoldDB" id="N1PG56"/>
<reference evidence="3" key="1">
    <citation type="journal article" date="2012" name="PLoS Genet.">
        <title>The genomes of the fungal plant pathogens Cladosporium fulvum and Dothistroma septosporum reveal adaptation to different hosts and lifestyles but also signatures of common ancestry.</title>
        <authorList>
            <person name="de Wit P.J.G.M."/>
            <person name="van der Burgt A."/>
            <person name="Oekmen B."/>
            <person name="Stergiopoulos I."/>
            <person name="Abd-Elsalam K.A."/>
            <person name="Aerts A.L."/>
            <person name="Bahkali A.H."/>
            <person name="Beenen H.G."/>
            <person name="Chettri P."/>
            <person name="Cox M.P."/>
            <person name="Datema E."/>
            <person name="de Vries R.P."/>
            <person name="Dhillon B."/>
            <person name="Ganley A.R."/>
            <person name="Griffiths S.A."/>
            <person name="Guo Y."/>
            <person name="Hamelin R.C."/>
            <person name="Henrissat B."/>
            <person name="Kabir M.S."/>
            <person name="Jashni M.K."/>
            <person name="Kema G."/>
            <person name="Klaubauf S."/>
            <person name="Lapidus A."/>
            <person name="Levasseur A."/>
            <person name="Lindquist E."/>
            <person name="Mehrabi R."/>
            <person name="Ohm R.A."/>
            <person name="Owen T.J."/>
            <person name="Salamov A."/>
            <person name="Schwelm A."/>
            <person name="Schijlen E."/>
            <person name="Sun H."/>
            <person name="van den Burg H.A."/>
            <person name="van Ham R.C.H.J."/>
            <person name="Zhang S."/>
            <person name="Goodwin S.B."/>
            <person name="Grigoriev I.V."/>
            <person name="Collemare J."/>
            <person name="Bradshaw R.E."/>
        </authorList>
    </citation>
    <scope>NUCLEOTIDE SEQUENCE [LARGE SCALE GENOMIC DNA]</scope>
    <source>
        <strain evidence="3">NZE10 / CBS 128990</strain>
    </source>
</reference>
<evidence type="ECO:0000313" key="3">
    <source>
        <dbReference type="Proteomes" id="UP000016933"/>
    </source>
</evidence>
<dbReference type="EMBL" id="KB446544">
    <property type="protein sequence ID" value="EME40276.1"/>
    <property type="molecule type" value="Genomic_DNA"/>
</dbReference>
<sequence length="202" mass="22312">MIWLPRSTLSTPIHGHAFWEKFTCQGAWNASSSASTAKWIEGCLVAESGRFIVSTPRGRNVSTVQHDEARGTQRHSASNIPLDHVRAQSEGILCTDPIRDKRPASDISKFNTLATRCCCYSRDHQQPLRAEPPTSNPSSFQSRIVDQDSPDLRNVYTDTTHQCRGAVPSPTIGVAALKAFADQCTAQCSRSRMDIKSESHNE</sequence>
<accession>N1PG56</accession>
<reference evidence="2 3" key="2">
    <citation type="journal article" date="2012" name="PLoS Pathog.">
        <title>Diverse lifestyles and strategies of plant pathogenesis encoded in the genomes of eighteen Dothideomycetes fungi.</title>
        <authorList>
            <person name="Ohm R.A."/>
            <person name="Feau N."/>
            <person name="Henrissat B."/>
            <person name="Schoch C.L."/>
            <person name="Horwitz B.A."/>
            <person name="Barry K.W."/>
            <person name="Condon B.J."/>
            <person name="Copeland A.C."/>
            <person name="Dhillon B."/>
            <person name="Glaser F."/>
            <person name="Hesse C.N."/>
            <person name="Kosti I."/>
            <person name="LaButti K."/>
            <person name="Lindquist E.A."/>
            <person name="Lucas S."/>
            <person name="Salamov A.A."/>
            <person name="Bradshaw R.E."/>
            <person name="Ciuffetti L."/>
            <person name="Hamelin R.C."/>
            <person name="Kema G.H.J."/>
            <person name="Lawrence C."/>
            <person name="Scott J.A."/>
            <person name="Spatafora J.W."/>
            <person name="Turgeon B.G."/>
            <person name="de Wit P.J.G.M."/>
            <person name="Zhong S."/>
            <person name="Goodwin S.B."/>
            <person name="Grigoriev I.V."/>
        </authorList>
    </citation>
    <scope>NUCLEOTIDE SEQUENCE [LARGE SCALE GENOMIC DNA]</scope>
    <source>
        <strain evidence="3">NZE10 / CBS 128990</strain>
    </source>
</reference>
<name>N1PG56_DOTSN</name>